<keyword evidence="8" id="KW-1185">Reference proteome</keyword>
<dbReference type="InterPro" id="IPR006099">
    <property type="entry name" value="MeMalonylCoA_mutase_a/b_cat"/>
</dbReference>
<dbReference type="RefSeq" id="WP_238242014.1">
    <property type="nucleotide sequence ID" value="NZ_BPQQ01000138.1"/>
</dbReference>
<proteinExistence type="inferred from homology"/>
<name>A0ABQ4SQ85_9HYPH</name>
<sequence length="615" mass="64262">MDDLPLAAVFPAATREQWRALVDGVLKGADYEKRLVHRTRDGLRIDALYAAAAPTAQPLRGDGQPAPWRICQRVDHPDPAEANALALADLDGGADALALVLAGAPSARGFGLPGPDAVEAALAGVMLPLIGVRLDAGPHAFEAAAALVALARSRGDALSALDLDLGIDPVGVLASTGRLPAPWSETQARLSSTLSDLDAAGFSGRAFLADGRPFHEAGATEAGELAAVLASALAMLRALEAGGHDLQRAGAAIGFLLVADADEFLTVAKMRALRRLWARVEEACGLPPRPIRLHAETAWRTTTRRDPWVNLLRATTAAFSAGLGGADAVTVLPFTAALGLPDAFARRCARNTQVVLLEESNLWRVVDPAAGAGGFEALTEDLCTQAWAQFQAIEREGGIVASLTSGALAGRLAAIREGRDRDLATRRQPITGTSEFPHLAEAPVAVLQPAPEPVPPPEGALPSQRFAEPFERLRDASDAHLERTGARPRVFLANLGPIAAFNTRATFARNAFEAGGIEPVTNDGFPDHAAMAEAFRAAGTPLACLCSSDAVYAEQAVAAAQALREAGARTLYLAGRPGDLEAPLRAAGVSRDLYAGCDLLRLLEEAQQLARADAG</sequence>
<dbReference type="InterPro" id="IPR036724">
    <property type="entry name" value="Cobalamin-bd_sf"/>
</dbReference>
<accession>A0ABQ4SQ85</accession>
<protein>
    <submittedName>
        <fullName evidence="7">Methylmalonyl-CoA mutase small subunit</fullName>
    </submittedName>
</protein>
<evidence type="ECO:0000256" key="5">
    <source>
        <dbReference type="ARBA" id="ARBA00023285"/>
    </source>
</evidence>
<dbReference type="CDD" id="cd03677">
    <property type="entry name" value="MM_CoA_mutase_beta"/>
    <property type="match status" value="1"/>
</dbReference>
<keyword evidence="4" id="KW-0413">Isomerase</keyword>
<comment type="cofactor">
    <cofactor evidence="1">
        <name>adenosylcob(III)alamin</name>
        <dbReference type="ChEBI" id="CHEBI:18408"/>
    </cofactor>
</comment>
<dbReference type="Pfam" id="PF01642">
    <property type="entry name" value="MM_CoA_mutase"/>
    <property type="match status" value="1"/>
</dbReference>
<comment type="caution">
    <text evidence="7">The sequence shown here is derived from an EMBL/GenBank/DDBJ whole genome shotgun (WGS) entry which is preliminary data.</text>
</comment>
<evidence type="ECO:0000313" key="7">
    <source>
        <dbReference type="EMBL" id="GJE04588.1"/>
    </source>
</evidence>
<evidence type="ECO:0000256" key="1">
    <source>
        <dbReference type="ARBA" id="ARBA00001922"/>
    </source>
</evidence>
<dbReference type="EMBL" id="BPQQ01000138">
    <property type="protein sequence ID" value="GJE04588.1"/>
    <property type="molecule type" value="Genomic_DNA"/>
</dbReference>
<dbReference type="InterPro" id="IPR016176">
    <property type="entry name" value="Cbl-dep_enz_cat"/>
</dbReference>
<dbReference type="SUPFAM" id="SSF51703">
    <property type="entry name" value="Cobalamin (vitamin B12)-dependent enzymes"/>
    <property type="match status" value="1"/>
</dbReference>
<keyword evidence="3" id="KW-0846">Cobalamin</keyword>
<dbReference type="PANTHER" id="PTHR48101:SF4">
    <property type="entry name" value="METHYLMALONYL-COA MUTASE, MITOCHONDRIAL"/>
    <property type="match status" value="1"/>
</dbReference>
<evidence type="ECO:0000313" key="8">
    <source>
        <dbReference type="Proteomes" id="UP001055153"/>
    </source>
</evidence>
<gene>
    <name evidence="7" type="primary">mutA</name>
    <name evidence="7" type="ORF">GMJLKIPL_6552</name>
</gene>
<dbReference type="SUPFAM" id="SSF52242">
    <property type="entry name" value="Cobalamin (vitamin B12)-binding domain"/>
    <property type="match status" value="1"/>
</dbReference>
<dbReference type="Proteomes" id="UP001055153">
    <property type="component" value="Unassembled WGS sequence"/>
</dbReference>
<evidence type="ECO:0000256" key="4">
    <source>
        <dbReference type="ARBA" id="ARBA00023235"/>
    </source>
</evidence>
<dbReference type="Gene3D" id="3.40.50.280">
    <property type="entry name" value="Cobalamin-binding domain"/>
    <property type="match status" value="1"/>
</dbReference>
<reference evidence="7" key="2">
    <citation type="submission" date="2021-08" db="EMBL/GenBank/DDBJ databases">
        <authorList>
            <person name="Tani A."/>
            <person name="Ola A."/>
            <person name="Ogura Y."/>
            <person name="Katsura K."/>
            <person name="Hayashi T."/>
        </authorList>
    </citation>
    <scope>NUCLEOTIDE SEQUENCE</scope>
    <source>
        <strain evidence="7">DSM 17168</strain>
    </source>
</reference>
<evidence type="ECO:0000256" key="2">
    <source>
        <dbReference type="ARBA" id="ARBA00008465"/>
    </source>
</evidence>
<dbReference type="Gene3D" id="3.20.20.240">
    <property type="entry name" value="Methylmalonyl-CoA mutase"/>
    <property type="match status" value="1"/>
</dbReference>
<keyword evidence="5" id="KW-0170">Cobalt</keyword>
<comment type="similarity">
    <text evidence="2">Belongs to the methylmalonyl-CoA mutase family.</text>
</comment>
<organism evidence="7 8">
    <name type="scientific">Methylobacterium isbiliense</name>
    <dbReference type="NCBI Taxonomy" id="315478"/>
    <lineage>
        <taxon>Bacteria</taxon>
        <taxon>Pseudomonadati</taxon>
        <taxon>Pseudomonadota</taxon>
        <taxon>Alphaproteobacteria</taxon>
        <taxon>Hyphomicrobiales</taxon>
        <taxon>Methylobacteriaceae</taxon>
        <taxon>Methylobacterium</taxon>
    </lineage>
</organism>
<feature type="domain" description="Methylmalonyl-CoA mutase alpha/beta chain catalytic" evidence="6">
    <location>
        <begin position="67"/>
        <end position="449"/>
    </location>
</feature>
<evidence type="ECO:0000259" key="6">
    <source>
        <dbReference type="Pfam" id="PF01642"/>
    </source>
</evidence>
<evidence type="ECO:0000256" key="3">
    <source>
        <dbReference type="ARBA" id="ARBA00022628"/>
    </source>
</evidence>
<dbReference type="PANTHER" id="PTHR48101">
    <property type="entry name" value="METHYLMALONYL-COA MUTASE, MITOCHONDRIAL-RELATED"/>
    <property type="match status" value="1"/>
</dbReference>
<reference evidence="7" key="1">
    <citation type="journal article" date="2021" name="Front. Microbiol.">
        <title>Comprehensive Comparative Genomics and Phenotyping of Methylobacterium Species.</title>
        <authorList>
            <person name="Alessa O."/>
            <person name="Ogura Y."/>
            <person name="Fujitani Y."/>
            <person name="Takami H."/>
            <person name="Hayashi T."/>
            <person name="Sahin N."/>
            <person name="Tani A."/>
        </authorList>
    </citation>
    <scope>NUCLEOTIDE SEQUENCE</scope>
    <source>
        <strain evidence="7">DSM 17168</strain>
    </source>
</reference>